<name>A0A419T279_9FIRM</name>
<feature type="compositionally biased region" description="Basic and acidic residues" evidence="1">
    <location>
        <begin position="66"/>
        <end position="77"/>
    </location>
</feature>
<evidence type="ECO:0000313" key="4">
    <source>
        <dbReference type="Proteomes" id="UP000284177"/>
    </source>
</evidence>
<dbReference type="OrthoDB" id="1708369at2"/>
<feature type="region of interest" description="Disordered" evidence="1">
    <location>
        <begin position="49"/>
        <end position="111"/>
    </location>
</feature>
<protein>
    <recommendedName>
        <fullName evidence="5">Aminodeoxychorismate lyase</fullName>
    </recommendedName>
</protein>
<organism evidence="3 4">
    <name type="scientific">Thermohalobacter berrensis</name>
    <dbReference type="NCBI Taxonomy" id="99594"/>
    <lineage>
        <taxon>Bacteria</taxon>
        <taxon>Bacillati</taxon>
        <taxon>Bacillota</taxon>
        <taxon>Tissierellia</taxon>
        <taxon>Tissierellales</taxon>
        <taxon>Thermohalobacteraceae</taxon>
        <taxon>Thermohalobacter</taxon>
    </lineage>
</organism>
<dbReference type="Gene3D" id="3.30.1490.480">
    <property type="entry name" value="Endolytic murein transglycosylase"/>
    <property type="match status" value="1"/>
</dbReference>
<keyword evidence="4" id="KW-1185">Reference proteome</keyword>
<accession>A0A419T279</accession>
<dbReference type="RefSeq" id="WP_120169270.1">
    <property type="nucleotide sequence ID" value="NZ_MCIB01000017.1"/>
</dbReference>
<feature type="transmembrane region" description="Helical" evidence="2">
    <location>
        <begin position="12"/>
        <end position="32"/>
    </location>
</feature>
<dbReference type="EMBL" id="MCIB01000017">
    <property type="protein sequence ID" value="RKD31552.1"/>
    <property type="molecule type" value="Genomic_DNA"/>
</dbReference>
<evidence type="ECO:0008006" key="5">
    <source>
        <dbReference type="Google" id="ProtNLM"/>
    </source>
</evidence>
<feature type="compositionally biased region" description="Acidic residues" evidence="1">
    <location>
        <begin position="78"/>
        <end position="89"/>
    </location>
</feature>
<comment type="caution">
    <text evidence="3">The sequence shown here is derived from an EMBL/GenBank/DDBJ whole genome shotgun (WGS) entry which is preliminary data.</text>
</comment>
<dbReference type="AlphaFoldDB" id="A0A419T279"/>
<evidence type="ECO:0000313" key="3">
    <source>
        <dbReference type="EMBL" id="RKD31552.1"/>
    </source>
</evidence>
<gene>
    <name evidence="3" type="ORF">BET03_12345</name>
</gene>
<proteinExistence type="predicted"/>
<evidence type="ECO:0000256" key="1">
    <source>
        <dbReference type="SAM" id="MobiDB-lite"/>
    </source>
</evidence>
<dbReference type="Proteomes" id="UP000284177">
    <property type="component" value="Unassembled WGS sequence"/>
</dbReference>
<evidence type="ECO:0000256" key="2">
    <source>
        <dbReference type="SAM" id="Phobius"/>
    </source>
</evidence>
<keyword evidence="2" id="KW-0472">Membrane</keyword>
<keyword evidence="2" id="KW-1133">Transmembrane helix</keyword>
<reference evidence="3 4" key="1">
    <citation type="submission" date="2016-08" db="EMBL/GenBank/DDBJ databases">
        <title>Novel Firmicutes and Novel Genomes.</title>
        <authorList>
            <person name="Poppleton D.I."/>
            <person name="Gribaldo S."/>
        </authorList>
    </citation>
    <scope>NUCLEOTIDE SEQUENCE [LARGE SCALE GENOMIC DNA]</scope>
    <source>
        <strain evidence="3 4">CTT3</strain>
    </source>
</reference>
<keyword evidence="2" id="KW-0812">Transmembrane</keyword>
<sequence>MEKFKDFLYDVIDYVLVIVIIVLVAGIITWRLDILFAEDLDKLSADLSSETQSTETNESLVLNNDNDSKDENEKSENEDTNNDESEDIVESDKEENTSSEPIDEPNDNPPKKVQTIIVEIPQGSLGPAIADILIQKGLINNKAEFLKVARELNLDRKLKAGTYKIKDNSSLETIIKIIAGVK</sequence>
<feature type="compositionally biased region" description="Low complexity" evidence="1">
    <location>
        <begin position="49"/>
        <end position="65"/>
    </location>
</feature>